<dbReference type="AlphaFoldDB" id="A0A3P6FGE6"/>
<evidence type="ECO:0000313" key="1">
    <source>
        <dbReference type="EMBL" id="VDD57023.1"/>
    </source>
</evidence>
<dbReference type="PANTHER" id="PTHR34284:SF1">
    <property type="entry name" value="FG-GAP REPEAT-CONTAINING PROTEIN"/>
    <property type="match status" value="1"/>
</dbReference>
<gene>
    <name evidence="1" type="ORF">BOLC8T50252H</name>
</gene>
<organism evidence="1">
    <name type="scientific">Brassica oleracea</name>
    <name type="common">Wild cabbage</name>
    <dbReference type="NCBI Taxonomy" id="3712"/>
    <lineage>
        <taxon>Eukaryota</taxon>
        <taxon>Viridiplantae</taxon>
        <taxon>Streptophyta</taxon>
        <taxon>Embryophyta</taxon>
        <taxon>Tracheophyta</taxon>
        <taxon>Spermatophyta</taxon>
        <taxon>Magnoliopsida</taxon>
        <taxon>eudicotyledons</taxon>
        <taxon>Gunneridae</taxon>
        <taxon>Pentapetalae</taxon>
        <taxon>rosids</taxon>
        <taxon>malvids</taxon>
        <taxon>Brassicales</taxon>
        <taxon>Brassicaceae</taxon>
        <taxon>Brassiceae</taxon>
        <taxon>Brassica</taxon>
    </lineage>
</organism>
<dbReference type="PANTHER" id="PTHR34284">
    <property type="entry name" value="FG-GAP REPEAT-CONTAINING PROTEIN"/>
    <property type="match status" value="1"/>
</dbReference>
<sequence length="77" mass="9344">MEMERRRLSLLQTTQRFSLIPGVWMKKQVLVVVTSVWSLFFFDHNLRKLWETNLQYFPHNAHHREIATSISNYTYTT</sequence>
<protein>
    <submittedName>
        <fullName evidence="1">Uncharacterized protein</fullName>
    </submittedName>
</protein>
<accession>A0A3P6FGE6</accession>
<name>A0A3P6FGE6_BRAOL</name>
<proteinExistence type="predicted"/>
<reference evidence="1" key="1">
    <citation type="submission" date="2018-11" db="EMBL/GenBank/DDBJ databases">
        <authorList>
            <consortium name="Genoscope - CEA"/>
            <person name="William W."/>
        </authorList>
    </citation>
    <scope>NUCLEOTIDE SEQUENCE</scope>
</reference>
<dbReference type="EMBL" id="LR031879">
    <property type="protein sequence ID" value="VDD57023.1"/>
    <property type="molecule type" value="Genomic_DNA"/>
</dbReference>